<feature type="compositionally biased region" description="Basic and acidic residues" evidence="1">
    <location>
        <begin position="714"/>
        <end position="735"/>
    </location>
</feature>
<feature type="compositionally biased region" description="Basic and acidic residues" evidence="1">
    <location>
        <begin position="206"/>
        <end position="217"/>
    </location>
</feature>
<dbReference type="Gene3D" id="3.40.50.1820">
    <property type="entry name" value="alpha/beta hydrolase"/>
    <property type="match status" value="1"/>
</dbReference>
<dbReference type="Proteomes" id="UP000078544">
    <property type="component" value="Unassembled WGS sequence"/>
</dbReference>
<dbReference type="AlphaFoldDB" id="A0A166PM30"/>
<dbReference type="InterPro" id="IPR029058">
    <property type="entry name" value="AB_hydrolase_fold"/>
</dbReference>
<feature type="compositionally biased region" description="Low complexity" evidence="1">
    <location>
        <begin position="90"/>
        <end position="99"/>
    </location>
</feature>
<keyword evidence="3" id="KW-0378">Hydrolase</keyword>
<dbReference type="STRING" id="1081109.A0A166PM30"/>
<dbReference type="InterPro" id="IPR000073">
    <property type="entry name" value="AB_hydrolase_1"/>
</dbReference>
<dbReference type="SUPFAM" id="SSF53474">
    <property type="entry name" value="alpha/beta-Hydrolases"/>
    <property type="match status" value="1"/>
</dbReference>
<dbReference type="InterPro" id="IPR050471">
    <property type="entry name" value="AB_hydrolase"/>
</dbReference>
<feature type="compositionally biased region" description="Polar residues" evidence="1">
    <location>
        <begin position="20"/>
        <end position="29"/>
    </location>
</feature>
<dbReference type="PANTHER" id="PTHR43433:SF10">
    <property type="entry name" value="AB HYDROLASE-1 DOMAIN-CONTAINING PROTEIN"/>
    <property type="match status" value="1"/>
</dbReference>
<feature type="compositionally biased region" description="Basic residues" evidence="1">
    <location>
        <begin position="312"/>
        <end position="323"/>
    </location>
</feature>
<feature type="compositionally biased region" description="Low complexity" evidence="1">
    <location>
        <begin position="254"/>
        <end position="266"/>
    </location>
</feature>
<sequence length="903" mass="97571">MVARLAGTAEDGEPPFPARQNFNVPQSNGRESRHPQPRDSRRLPPGAKPAIIPPASPEVISNLITSLSAISQPANSHFESHPAGIDFALPSPSSPNSGSFGVEYGAFSRTKTPASAQPPTPLDNLAASPPIVRTSKPTSGYSPLTGPRSPENRSPTGDGSSALRSFLRSSGGASRPSSPGSNTSKNDDAQSIGNLSIERSAGPAHELQHHRSHDSWGKKTGRSNKGVMYMSSKERLREKEFERKRLPGRSSDLSESCAGAASAMSSRGRVDPVLAEIAIREEPGPHDDAPATKAKASFSTRQPIPARDSSLRKSRAQRVRRSKRDSEVSTGNTILETEENTRRRNSDSATATRYPLRGGTAVAPQDRSFLLGPNEFATSPITLTYPGSPIRETNITSMDYDDDGAPSPAVAQRRRDDYGAEGGNSRISDRLNSGHKETLRVKRSSSRLKRLSGQLTPRSDSRSSYAASPDPLASQSMYPTGYERPASADSVDDAVESYLCSPRLSQKIQHPQTGRVISFSEVGDANGSAVFCCVGMGLTRYITAFYDELALTLKLRLITPDRPGVGDSEPYADGATTPLSWPDDVYAICQALKITKFSILAHSAGAIYALATALRMPQHIRGRLHLLAPWIPPSQMNVFGGSQALPPTNAIPTSQKILRALPTPLLKAANSSFMTATSSSITSSLPKNPRRTKRKSNTQGRDSNAASSRAVPAQEKESPGVAVPKRDKHEGHEDGPGLELPIMSENMDQIQPAGSLGLTTGPTLSETAADAVTEKERQVTYDTRLTHAIWELATTGANPAVDLLVCLERRHTIGFRYVDITRPVVIHHGSKDTRVPVENVKWLGKTMRRCEVRVLEGEGHGLMASATVMSSVLMEMSKEWEDWMRVTGTDGHKDRERGRRTMS</sequence>
<feature type="compositionally biased region" description="Polar residues" evidence="1">
    <location>
        <begin position="677"/>
        <end position="686"/>
    </location>
</feature>
<feature type="region of interest" description="Disordered" evidence="1">
    <location>
        <begin position="1"/>
        <end position="54"/>
    </location>
</feature>
<feature type="compositionally biased region" description="Polar residues" evidence="1">
    <location>
        <begin position="453"/>
        <end position="466"/>
    </location>
</feature>
<protein>
    <submittedName>
        <fullName evidence="3">Hydrolase</fullName>
    </submittedName>
</protein>
<feature type="region of interest" description="Disordered" evidence="1">
    <location>
        <begin position="71"/>
        <end position="359"/>
    </location>
</feature>
<organism evidence="3 4">
    <name type="scientific">Moelleriella libera RCEF 2490</name>
    <dbReference type="NCBI Taxonomy" id="1081109"/>
    <lineage>
        <taxon>Eukaryota</taxon>
        <taxon>Fungi</taxon>
        <taxon>Dikarya</taxon>
        <taxon>Ascomycota</taxon>
        <taxon>Pezizomycotina</taxon>
        <taxon>Sordariomycetes</taxon>
        <taxon>Hypocreomycetidae</taxon>
        <taxon>Hypocreales</taxon>
        <taxon>Clavicipitaceae</taxon>
        <taxon>Moelleriella</taxon>
    </lineage>
</organism>
<dbReference type="GO" id="GO:0016787">
    <property type="term" value="F:hydrolase activity"/>
    <property type="evidence" value="ECO:0007669"/>
    <property type="project" value="UniProtKB-KW"/>
</dbReference>
<dbReference type="EMBL" id="AZGY01000006">
    <property type="protein sequence ID" value="KZZ97700.1"/>
    <property type="molecule type" value="Genomic_DNA"/>
</dbReference>
<feature type="compositionally biased region" description="Basic and acidic residues" evidence="1">
    <location>
        <begin position="30"/>
        <end position="42"/>
    </location>
</feature>
<feature type="compositionally biased region" description="Low complexity" evidence="1">
    <location>
        <begin position="168"/>
        <end position="181"/>
    </location>
</feature>
<feature type="compositionally biased region" description="Polar residues" evidence="1">
    <location>
        <begin position="152"/>
        <end position="163"/>
    </location>
</feature>
<feature type="region of interest" description="Disordered" evidence="1">
    <location>
        <begin position="371"/>
        <end position="488"/>
    </location>
</feature>
<feature type="domain" description="AB hydrolase-1" evidence="2">
    <location>
        <begin position="554"/>
        <end position="630"/>
    </location>
</feature>
<name>A0A166PM30_9HYPO</name>
<feature type="compositionally biased region" description="Basic residues" evidence="1">
    <location>
        <begin position="441"/>
        <end position="450"/>
    </location>
</feature>
<dbReference type="Pfam" id="PF00561">
    <property type="entry name" value="Abhydrolase_1"/>
    <property type="match status" value="1"/>
</dbReference>
<feature type="compositionally biased region" description="Basic and acidic residues" evidence="1">
    <location>
        <begin position="427"/>
        <end position="440"/>
    </location>
</feature>
<dbReference type="OrthoDB" id="435520at2759"/>
<feature type="region of interest" description="Disordered" evidence="1">
    <location>
        <begin position="677"/>
        <end position="740"/>
    </location>
</feature>
<comment type="caution">
    <text evidence="3">The sequence shown here is derived from an EMBL/GenBank/DDBJ whole genome shotgun (WGS) entry which is preliminary data.</text>
</comment>
<feature type="compositionally biased region" description="Polar residues" evidence="1">
    <location>
        <begin position="697"/>
        <end position="707"/>
    </location>
</feature>
<evidence type="ECO:0000313" key="3">
    <source>
        <dbReference type="EMBL" id="KZZ97700.1"/>
    </source>
</evidence>
<feature type="compositionally biased region" description="Basic and acidic residues" evidence="1">
    <location>
        <begin position="232"/>
        <end position="245"/>
    </location>
</feature>
<gene>
    <name evidence="3" type="ORF">AAL_03664</name>
</gene>
<evidence type="ECO:0000256" key="1">
    <source>
        <dbReference type="SAM" id="MobiDB-lite"/>
    </source>
</evidence>
<dbReference type="PANTHER" id="PTHR43433">
    <property type="entry name" value="HYDROLASE, ALPHA/BETA FOLD FAMILY PROTEIN"/>
    <property type="match status" value="1"/>
</dbReference>
<reference evidence="3 4" key="1">
    <citation type="journal article" date="2016" name="Genome Biol. Evol.">
        <title>Divergent and convergent evolution of fungal pathogenicity.</title>
        <authorList>
            <person name="Shang Y."/>
            <person name="Xiao G."/>
            <person name="Zheng P."/>
            <person name="Cen K."/>
            <person name="Zhan S."/>
            <person name="Wang C."/>
        </authorList>
    </citation>
    <scope>NUCLEOTIDE SEQUENCE [LARGE SCALE GENOMIC DNA]</scope>
    <source>
        <strain evidence="3 4">RCEF 2490</strain>
    </source>
</reference>
<feature type="compositionally biased region" description="Basic and acidic residues" evidence="1">
    <location>
        <begin position="278"/>
        <end position="290"/>
    </location>
</feature>
<evidence type="ECO:0000259" key="2">
    <source>
        <dbReference type="Pfam" id="PF00561"/>
    </source>
</evidence>
<evidence type="ECO:0000313" key="4">
    <source>
        <dbReference type="Proteomes" id="UP000078544"/>
    </source>
</evidence>
<accession>A0A166PM30</accession>
<keyword evidence="4" id="KW-1185">Reference proteome</keyword>
<proteinExistence type="predicted"/>